<comment type="caution">
    <text evidence="2">The sequence shown here is derived from an EMBL/GenBank/DDBJ whole genome shotgun (WGS) entry which is preliminary data.</text>
</comment>
<dbReference type="Gene3D" id="3.20.20.80">
    <property type="entry name" value="Glycosidases"/>
    <property type="match status" value="1"/>
</dbReference>
<proteinExistence type="predicted"/>
<evidence type="ECO:0000313" key="2">
    <source>
        <dbReference type="EMBL" id="KOS46333.1"/>
    </source>
</evidence>
<dbReference type="OrthoDB" id="4426597at2759"/>
<evidence type="ECO:0000313" key="3">
    <source>
        <dbReference type="Proteomes" id="UP000037696"/>
    </source>
</evidence>
<dbReference type="InterPro" id="IPR017853">
    <property type="entry name" value="GH"/>
</dbReference>
<feature type="region of interest" description="Disordered" evidence="1">
    <location>
        <begin position="1"/>
        <end position="27"/>
    </location>
</feature>
<dbReference type="EMBL" id="LHQQ01000030">
    <property type="protein sequence ID" value="KOS46333.1"/>
    <property type="molecule type" value="Genomic_DNA"/>
</dbReference>
<name>A0A0M9WIP5_9EURO</name>
<reference evidence="2 3" key="1">
    <citation type="submission" date="2015-08" db="EMBL/GenBank/DDBJ databases">
        <title>Genome sequencing of Penicillium nordicum.</title>
        <authorList>
            <person name="Nguyen H.D."/>
            <person name="Seifert K.A."/>
        </authorList>
    </citation>
    <scope>NUCLEOTIDE SEQUENCE [LARGE SCALE GENOMIC DNA]</scope>
    <source>
        <strain evidence="2 3">DAOMC 185683</strain>
    </source>
</reference>
<keyword evidence="3" id="KW-1185">Reference proteome</keyword>
<evidence type="ECO:0008006" key="4">
    <source>
        <dbReference type="Google" id="ProtNLM"/>
    </source>
</evidence>
<protein>
    <recommendedName>
        <fullName evidence="4">Abortive infection protein</fullName>
    </recommendedName>
</protein>
<dbReference type="AlphaFoldDB" id="A0A0M9WIP5"/>
<gene>
    <name evidence="2" type="ORF">ACN38_g2691</name>
</gene>
<sequence>MRGTPRGRSPHRQPAATRRPPSLRSHGFHRTLEEITTMKYRGVVYDVGLRFGDQGFSVEPFDPILIKYDMRVIANDMHANAVRIEGEDIHRLESAARAAHSMGLTVFFNPWKMNEGVDGTRVYFEDAAEMAEQLRNEGVDIIFVAGCEYTIFSKGIFPGKSFLERAMWLGAQFTGGHMTRDIPQVLRDKSVELNKVLRSFVRVIRAKFGGLLTYSAGTWELVDWDIFDIVGIDYYRRGETEEEYVAGLERHRFGKPLAVMEVGCCAYEGAADRGDGGFMLLKSTNPDGSGVFEGGVVPTRSEREQADYLGTQLNLLAAADVHAVFVYVFSFPCMRRGEGPRDLDMMCFSLVKYFPDGDPRSNVMPPWTHKESFHRVADFFLSMLQPQL</sequence>
<dbReference type="SUPFAM" id="SSF51445">
    <property type="entry name" value="(Trans)glycosidases"/>
    <property type="match status" value="1"/>
</dbReference>
<dbReference type="Proteomes" id="UP000037696">
    <property type="component" value="Unassembled WGS sequence"/>
</dbReference>
<organism evidence="2 3">
    <name type="scientific">Penicillium nordicum</name>
    <dbReference type="NCBI Taxonomy" id="229535"/>
    <lineage>
        <taxon>Eukaryota</taxon>
        <taxon>Fungi</taxon>
        <taxon>Dikarya</taxon>
        <taxon>Ascomycota</taxon>
        <taxon>Pezizomycotina</taxon>
        <taxon>Eurotiomycetes</taxon>
        <taxon>Eurotiomycetidae</taxon>
        <taxon>Eurotiales</taxon>
        <taxon>Aspergillaceae</taxon>
        <taxon>Penicillium</taxon>
    </lineage>
</organism>
<accession>A0A0M9WIP5</accession>
<evidence type="ECO:0000256" key="1">
    <source>
        <dbReference type="SAM" id="MobiDB-lite"/>
    </source>
</evidence>